<keyword evidence="3" id="KW-1185">Reference proteome</keyword>
<name>A0A4Z1PRW3_9PEZI</name>
<evidence type="ECO:0000313" key="3">
    <source>
        <dbReference type="Proteomes" id="UP000298493"/>
    </source>
</evidence>
<evidence type="ECO:0000256" key="1">
    <source>
        <dbReference type="SAM" id="MobiDB-lite"/>
    </source>
</evidence>
<organism evidence="2 3">
    <name type="scientific">Venturia nashicola</name>
    <dbReference type="NCBI Taxonomy" id="86259"/>
    <lineage>
        <taxon>Eukaryota</taxon>
        <taxon>Fungi</taxon>
        <taxon>Dikarya</taxon>
        <taxon>Ascomycota</taxon>
        <taxon>Pezizomycotina</taxon>
        <taxon>Dothideomycetes</taxon>
        <taxon>Pleosporomycetidae</taxon>
        <taxon>Venturiales</taxon>
        <taxon>Venturiaceae</taxon>
        <taxon>Venturia</taxon>
    </lineage>
</organism>
<dbReference type="EMBL" id="SNSC02000003">
    <property type="protein sequence ID" value="TID25802.1"/>
    <property type="molecule type" value="Genomic_DNA"/>
</dbReference>
<proteinExistence type="predicted"/>
<dbReference type="AlphaFoldDB" id="A0A4Z1PRW3"/>
<gene>
    <name evidence="2" type="ORF">E6O75_ATG03665</name>
</gene>
<sequence>MGSLEEYGEHNLEEPNQDDVEPDWRECPGDKDQDIWYSLASDSDIGPDKFFEGSEAEFHLEIKERREIYKRHTLQLRKQSKKSWKYNYQGNGRDRTEQRTILSNTLTGTDYDLSSSDHMRRFRIPRHMDVLEQVDFPFRNPTVIRARQTKLPARPISINHRLK</sequence>
<protein>
    <submittedName>
        <fullName evidence="2">Uncharacterized protein</fullName>
    </submittedName>
</protein>
<feature type="region of interest" description="Disordered" evidence="1">
    <location>
        <begin position="1"/>
        <end position="31"/>
    </location>
</feature>
<comment type="caution">
    <text evidence="2">The sequence shown here is derived from an EMBL/GenBank/DDBJ whole genome shotgun (WGS) entry which is preliminary data.</text>
</comment>
<reference evidence="2 3" key="1">
    <citation type="submission" date="2019-04" db="EMBL/GenBank/DDBJ databases">
        <title>High contiguity whole genome sequence and gene annotation resource for two Venturia nashicola isolates.</title>
        <authorList>
            <person name="Prokchorchik M."/>
            <person name="Won K."/>
            <person name="Lee Y."/>
            <person name="Choi E.D."/>
            <person name="Segonzac C."/>
            <person name="Sohn K.H."/>
        </authorList>
    </citation>
    <scope>NUCLEOTIDE SEQUENCE [LARGE SCALE GENOMIC DNA]</scope>
    <source>
        <strain evidence="2 3">PRI2</strain>
    </source>
</reference>
<accession>A0A4Z1PRW3</accession>
<feature type="compositionally biased region" description="Basic and acidic residues" evidence="1">
    <location>
        <begin position="22"/>
        <end position="31"/>
    </location>
</feature>
<dbReference type="Proteomes" id="UP000298493">
    <property type="component" value="Unassembled WGS sequence"/>
</dbReference>
<evidence type="ECO:0000313" key="2">
    <source>
        <dbReference type="EMBL" id="TID25802.1"/>
    </source>
</evidence>